<evidence type="ECO:0000256" key="1">
    <source>
        <dbReference type="SAM" id="Phobius"/>
    </source>
</evidence>
<evidence type="ECO:0000313" key="5">
    <source>
        <dbReference type="Proteomes" id="UP000001887"/>
    </source>
</evidence>
<evidence type="ECO:0000313" key="4">
    <source>
        <dbReference type="EMBL" id="ADB17191.1"/>
    </source>
</evidence>
<keyword evidence="1" id="KW-0472">Membrane</keyword>
<reference evidence="4 5" key="1">
    <citation type="journal article" date="2009" name="Stand. Genomic Sci.">
        <title>Complete genome sequence of Pirellula staleyi type strain (ATCC 27377).</title>
        <authorList>
            <person name="Clum A."/>
            <person name="Tindall B.J."/>
            <person name="Sikorski J."/>
            <person name="Ivanova N."/>
            <person name="Mavrommatis K."/>
            <person name="Lucas S."/>
            <person name="Glavina del Rio T."/>
            <person name="Nolan M."/>
            <person name="Chen F."/>
            <person name="Tice H."/>
            <person name="Pitluck S."/>
            <person name="Cheng J.F."/>
            <person name="Chertkov O."/>
            <person name="Brettin T."/>
            <person name="Han C."/>
            <person name="Detter J.C."/>
            <person name="Kuske C."/>
            <person name="Bruce D."/>
            <person name="Goodwin L."/>
            <person name="Ovchinikova G."/>
            <person name="Pati A."/>
            <person name="Mikhailova N."/>
            <person name="Chen A."/>
            <person name="Palaniappan K."/>
            <person name="Land M."/>
            <person name="Hauser L."/>
            <person name="Chang Y.J."/>
            <person name="Jeffries C.D."/>
            <person name="Chain P."/>
            <person name="Rohde M."/>
            <person name="Goker M."/>
            <person name="Bristow J."/>
            <person name="Eisen J.A."/>
            <person name="Markowitz V."/>
            <person name="Hugenholtz P."/>
            <person name="Kyrpides N.C."/>
            <person name="Klenk H.P."/>
            <person name="Lapidus A."/>
        </authorList>
    </citation>
    <scope>NUCLEOTIDE SEQUENCE [LARGE SCALE GENOMIC DNA]</scope>
    <source>
        <strain evidence="5">ATCC 27377 / DSM 6068 / ICPB 4128</strain>
    </source>
</reference>
<accession>D2R5K9</accession>
<sequence length="208" mass="23375">MKCPNCTAEVSETAAFCQNCGFALKGKEPMTPADEFRQKAQQRSAAEGDTEKDLWNGSFSPKAMYGYWLLATVITVASLVVCVLFPLPPLIFFIVVVDFAIWLGMGAYLLYQRMGVAYHLTSQRLIHHVGILRRVTNRIEMIDINDVSFEQGLIERMLGVGTIKILSSDTSHPSLVMPGIDDVKKIAAMIDDVRREERRRRGMFIESI</sequence>
<feature type="domain" description="Zinc-ribbon" evidence="3">
    <location>
        <begin position="2"/>
        <end position="24"/>
    </location>
</feature>
<feature type="transmembrane region" description="Helical" evidence="1">
    <location>
        <begin position="65"/>
        <end position="86"/>
    </location>
</feature>
<keyword evidence="1" id="KW-0812">Transmembrane</keyword>
<dbReference type="PANTHER" id="PTHR37938">
    <property type="entry name" value="BLL0215 PROTEIN"/>
    <property type="match status" value="1"/>
</dbReference>
<dbReference type="AlphaFoldDB" id="D2R5K9"/>
<keyword evidence="5" id="KW-1185">Reference proteome</keyword>
<protein>
    <submittedName>
        <fullName evidence="4">Membrane-flanked domain protein</fullName>
    </submittedName>
</protein>
<proteinExistence type="predicted"/>
<dbReference type="Pfam" id="PF13240">
    <property type="entry name" value="Zn_Ribbon_1"/>
    <property type="match status" value="1"/>
</dbReference>
<dbReference type="PANTHER" id="PTHR37938:SF1">
    <property type="entry name" value="BLL0215 PROTEIN"/>
    <property type="match status" value="1"/>
</dbReference>
<dbReference type="InterPro" id="IPR026870">
    <property type="entry name" value="Zinc_ribbon_dom"/>
</dbReference>
<dbReference type="OrthoDB" id="269393at2"/>
<dbReference type="Proteomes" id="UP000001887">
    <property type="component" value="Chromosome"/>
</dbReference>
<feature type="domain" description="YdbS-like PH" evidence="2">
    <location>
        <begin position="115"/>
        <end position="188"/>
    </location>
</feature>
<name>D2R5K9_PIRSD</name>
<dbReference type="InterPro" id="IPR005182">
    <property type="entry name" value="YdbS-like_PH"/>
</dbReference>
<dbReference type="eggNOG" id="COG3402">
    <property type="taxonomic scope" value="Bacteria"/>
</dbReference>
<evidence type="ECO:0000259" key="3">
    <source>
        <dbReference type="Pfam" id="PF13240"/>
    </source>
</evidence>
<feature type="transmembrane region" description="Helical" evidence="1">
    <location>
        <begin position="92"/>
        <end position="111"/>
    </location>
</feature>
<dbReference type="EMBL" id="CP001848">
    <property type="protein sequence ID" value="ADB17191.1"/>
    <property type="molecule type" value="Genomic_DNA"/>
</dbReference>
<keyword evidence="1" id="KW-1133">Transmembrane helix</keyword>
<dbReference type="TCDB" id="9.B.154.1.6">
    <property type="family name" value="the putative holin-2 (ph-2) family"/>
</dbReference>
<dbReference type="KEGG" id="psl:Psta_2522"/>
<gene>
    <name evidence="4" type="ordered locus">Psta_2522</name>
</gene>
<evidence type="ECO:0000259" key="2">
    <source>
        <dbReference type="Pfam" id="PF03703"/>
    </source>
</evidence>
<organism evidence="4 5">
    <name type="scientific">Pirellula staleyi (strain ATCC 27377 / DSM 6068 / ICPB 4128)</name>
    <name type="common">Pirella staleyi</name>
    <dbReference type="NCBI Taxonomy" id="530564"/>
    <lineage>
        <taxon>Bacteria</taxon>
        <taxon>Pseudomonadati</taxon>
        <taxon>Planctomycetota</taxon>
        <taxon>Planctomycetia</taxon>
        <taxon>Pirellulales</taxon>
        <taxon>Pirellulaceae</taxon>
        <taxon>Pirellula</taxon>
    </lineage>
</organism>
<dbReference type="HOGENOM" id="CLU_106709_0_0_0"/>
<dbReference type="STRING" id="530564.Psta_2522"/>
<dbReference type="Pfam" id="PF03703">
    <property type="entry name" value="bPH_2"/>
    <property type="match status" value="1"/>
</dbReference>